<evidence type="ECO:0000256" key="5">
    <source>
        <dbReference type="PROSITE-ProRule" id="PRU00176"/>
    </source>
</evidence>
<keyword evidence="9" id="KW-1185">Reference proteome</keyword>
<dbReference type="InterPro" id="IPR034808">
    <property type="entry name" value="Nop4p_RRM3"/>
</dbReference>
<feature type="compositionally biased region" description="Basic residues" evidence="6">
    <location>
        <begin position="736"/>
        <end position="751"/>
    </location>
</feature>
<evidence type="ECO:0000256" key="2">
    <source>
        <dbReference type="ARBA" id="ARBA00022737"/>
    </source>
</evidence>
<feature type="region of interest" description="Disordered" evidence="6">
    <location>
        <begin position="131"/>
        <end position="161"/>
    </location>
</feature>
<feature type="region of interest" description="Disordered" evidence="6">
    <location>
        <begin position="665"/>
        <end position="751"/>
    </location>
</feature>
<feature type="domain" description="RRM" evidence="7">
    <location>
        <begin position="164"/>
        <end position="242"/>
    </location>
</feature>
<protein>
    <recommendedName>
        <fullName evidence="7">RRM domain-containing protein</fullName>
    </recommendedName>
</protein>
<feature type="compositionally biased region" description="Basic and acidic residues" evidence="6">
    <location>
        <begin position="697"/>
        <end position="730"/>
    </location>
</feature>
<dbReference type="InterPro" id="IPR003954">
    <property type="entry name" value="RRM_euk-type"/>
</dbReference>
<dbReference type="PANTHER" id="PTHR48039">
    <property type="entry name" value="RNA-BINDING MOTIF PROTEIN 14B"/>
    <property type="match status" value="1"/>
</dbReference>
<name>A0ABR1XP00_9PEZI</name>
<evidence type="ECO:0000256" key="6">
    <source>
        <dbReference type="SAM" id="MobiDB-lite"/>
    </source>
</evidence>
<keyword evidence="2" id="KW-0677">Repeat</keyword>
<evidence type="ECO:0000313" key="9">
    <source>
        <dbReference type="Proteomes" id="UP001456524"/>
    </source>
</evidence>
<feature type="compositionally biased region" description="Basic and acidic residues" evidence="6">
    <location>
        <begin position="37"/>
        <end position="52"/>
    </location>
</feature>
<feature type="compositionally biased region" description="Basic and acidic residues" evidence="6">
    <location>
        <begin position="131"/>
        <end position="140"/>
    </location>
</feature>
<dbReference type="InterPro" id="IPR000504">
    <property type="entry name" value="RRM_dom"/>
</dbReference>
<dbReference type="Proteomes" id="UP001456524">
    <property type="component" value="Unassembled WGS sequence"/>
</dbReference>
<dbReference type="PANTHER" id="PTHR48039:SF5">
    <property type="entry name" value="RNA-BINDING PROTEIN 28"/>
    <property type="match status" value="1"/>
</dbReference>
<comment type="subcellular location">
    <subcellularLocation>
        <location evidence="1">Nucleus</location>
    </subcellularLocation>
</comment>
<evidence type="ECO:0000313" key="8">
    <source>
        <dbReference type="EMBL" id="KAK8161933.1"/>
    </source>
</evidence>
<feature type="compositionally biased region" description="Acidic residues" evidence="6">
    <location>
        <begin position="273"/>
        <end position="309"/>
    </location>
</feature>
<sequence>MGPHRKKQRLSEDGNAIAAVATEDSPEISTKSTPTEQKQKQAEQKLADDPNAVKHRRQLFIRGLPATVTSETLTELFSQSYPIKHAVAVLDKESKQCKGYGFVTFADAEDAQRASEEFDGSEVEGRKIRVEVAEHRHRDPQTGAATPSKEGKKHQGQDPLKSQSKLIVRNLPWSIKKEEQLTKLFLSYGKIKNVSLPKKASGILAGYGFVTLRGRKNAEKALEAINGKEIDGRTLAVDWAVDKDTWQKVQKDAQEEEAETDEAAGASDKEAASGEEEDEDEVSSDVEEDEDEEEDEDDDMDEEFDEVEEEAPRHQRDSNHTTLFLRNLPFTCVDEDLVEHFEQFGAVRYARIVIDRDTEKPKGTGFVCFYNEEDAINCLKGAPRNPLGMASKEKPGPAAAQSVLQNEDADPTGKYTMDGRVLNITQAVDRTQAERFTAEGVEHRYKRDKDKRRLYLLSEGTIATNSPMYNLLPPAEVKLREDSTKQRKKLIESNPSLHMSLTRLSIRNIPRTITSKDLKQLARKAVVGFSTDMKEGKRQPLSKEELIRDGPEQKEAEKLRKSRGKGIVRQAKIVFEDKQGSKVNEYSGAGRSRGYGFIEYYTHRNALMGLRWLNGHEVDYTAIESSKGKKLSPEDVKERKKRLIVEFAIENAQVVQRRKEMEEKMYERSQKKAEQKDEEGDSRSRRKDGKGKKGGFKKGDKDSRKRKRAGDDDGASKKSEESASKDEKLAKASRIIARKRQLRRARNKGKA</sequence>
<feature type="domain" description="RRM" evidence="7">
    <location>
        <begin position="502"/>
        <end position="638"/>
    </location>
</feature>
<feature type="region of interest" description="Disordered" evidence="6">
    <location>
        <begin position="248"/>
        <end position="318"/>
    </location>
</feature>
<feature type="compositionally biased region" description="Basic residues" evidence="6">
    <location>
        <begin position="684"/>
        <end position="696"/>
    </location>
</feature>
<gene>
    <name evidence="8" type="ORF">IWX90DRAFT_439094</name>
</gene>
<dbReference type="CDD" id="cd12676">
    <property type="entry name" value="RRM3_Nop4p"/>
    <property type="match status" value="1"/>
</dbReference>
<feature type="domain" description="RRM" evidence="7">
    <location>
        <begin position="321"/>
        <end position="429"/>
    </location>
</feature>
<accession>A0ABR1XP00</accession>
<feature type="domain" description="RRM" evidence="7">
    <location>
        <begin position="57"/>
        <end position="135"/>
    </location>
</feature>
<dbReference type="InterPro" id="IPR034809">
    <property type="entry name" value="Nop4_RRM4"/>
</dbReference>
<comment type="caution">
    <text evidence="8">The sequence shown here is derived from an EMBL/GenBank/DDBJ whole genome shotgun (WGS) entry which is preliminary data.</text>
</comment>
<keyword evidence="3 5" id="KW-0694">RNA-binding</keyword>
<dbReference type="SMART" id="SM00360">
    <property type="entry name" value="RRM"/>
    <property type="match status" value="4"/>
</dbReference>
<dbReference type="EMBL" id="JBBWUH010000007">
    <property type="protein sequence ID" value="KAK8161933.1"/>
    <property type="molecule type" value="Genomic_DNA"/>
</dbReference>
<dbReference type="InterPro" id="IPR012677">
    <property type="entry name" value="Nucleotide-bd_a/b_plait_sf"/>
</dbReference>
<evidence type="ECO:0000256" key="1">
    <source>
        <dbReference type="ARBA" id="ARBA00004123"/>
    </source>
</evidence>
<dbReference type="CDD" id="cd12677">
    <property type="entry name" value="RRM4_Nop4p"/>
    <property type="match status" value="1"/>
</dbReference>
<evidence type="ECO:0000256" key="3">
    <source>
        <dbReference type="ARBA" id="ARBA00022884"/>
    </source>
</evidence>
<evidence type="ECO:0000259" key="7">
    <source>
        <dbReference type="PROSITE" id="PS50102"/>
    </source>
</evidence>
<organism evidence="8 9">
    <name type="scientific">Phyllosticta citrichinensis</name>
    <dbReference type="NCBI Taxonomy" id="1130410"/>
    <lineage>
        <taxon>Eukaryota</taxon>
        <taxon>Fungi</taxon>
        <taxon>Dikarya</taxon>
        <taxon>Ascomycota</taxon>
        <taxon>Pezizomycotina</taxon>
        <taxon>Dothideomycetes</taxon>
        <taxon>Dothideomycetes incertae sedis</taxon>
        <taxon>Botryosphaeriales</taxon>
        <taxon>Phyllostictaceae</taxon>
        <taxon>Phyllosticta</taxon>
    </lineage>
</organism>
<dbReference type="SUPFAM" id="SSF54928">
    <property type="entry name" value="RNA-binding domain, RBD"/>
    <property type="match status" value="3"/>
</dbReference>
<dbReference type="SMART" id="SM00361">
    <property type="entry name" value="RRM_1"/>
    <property type="match status" value="3"/>
</dbReference>
<feature type="compositionally biased region" description="Basic and acidic residues" evidence="6">
    <location>
        <begin position="665"/>
        <end position="675"/>
    </location>
</feature>
<feature type="region of interest" description="Disordered" evidence="6">
    <location>
        <begin position="1"/>
        <end position="53"/>
    </location>
</feature>
<dbReference type="InterPro" id="IPR051945">
    <property type="entry name" value="RRM_MRD1_RNA_proc_ribogen"/>
</dbReference>
<keyword evidence="4" id="KW-0539">Nucleus</keyword>
<proteinExistence type="predicted"/>
<dbReference type="Gene3D" id="3.30.70.330">
    <property type="match status" value="4"/>
</dbReference>
<evidence type="ECO:0000256" key="4">
    <source>
        <dbReference type="ARBA" id="ARBA00023242"/>
    </source>
</evidence>
<dbReference type="Pfam" id="PF00076">
    <property type="entry name" value="RRM_1"/>
    <property type="match status" value="3"/>
</dbReference>
<dbReference type="InterPro" id="IPR035979">
    <property type="entry name" value="RBD_domain_sf"/>
</dbReference>
<reference evidence="8 9" key="1">
    <citation type="journal article" date="2022" name="G3 (Bethesda)">
        <title>Enemy or ally: a genomic approach to elucidate the lifestyle of Phyllosticta citrichinaensis.</title>
        <authorList>
            <person name="Buijs V.A."/>
            <person name="Groenewald J.Z."/>
            <person name="Haridas S."/>
            <person name="LaButti K.M."/>
            <person name="Lipzen A."/>
            <person name="Martin F.M."/>
            <person name="Barry K."/>
            <person name="Grigoriev I.V."/>
            <person name="Crous P.W."/>
            <person name="Seidl M.F."/>
        </authorList>
    </citation>
    <scope>NUCLEOTIDE SEQUENCE [LARGE SCALE GENOMIC DNA]</scope>
    <source>
        <strain evidence="8 9">CBS 129764</strain>
    </source>
</reference>
<dbReference type="PROSITE" id="PS50102">
    <property type="entry name" value="RRM"/>
    <property type="match status" value="4"/>
</dbReference>